<dbReference type="FunFam" id="3.30.70.270:FF:000003">
    <property type="entry name" value="Transposon Ty3-G Gag-Pol polyprotein"/>
    <property type="match status" value="1"/>
</dbReference>
<evidence type="ECO:0000256" key="1">
    <source>
        <dbReference type="SAM" id="MobiDB-lite"/>
    </source>
</evidence>
<dbReference type="AlphaFoldDB" id="A0A438FKV8"/>
<name>A0A438FKV8_VITVI</name>
<organism evidence="3 4">
    <name type="scientific">Vitis vinifera</name>
    <name type="common">Grape</name>
    <dbReference type="NCBI Taxonomy" id="29760"/>
    <lineage>
        <taxon>Eukaryota</taxon>
        <taxon>Viridiplantae</taxon>
        <taxon>Streptophyta</taxon>
        <taxon>Embryophyta</taxon>
        <taxon>Tracheophyta</taxon>
        <taxon>Spermatophyta</taxon>
        <taxon>Magnoliopsida</taxon>
        <taxon>eudicotyledons</taxon>
        <taxon>Gunneridae</taxon>
        <taxon>Pentapetalae</taxon>
        <taxon>rosids</taxon>
        <taxon>Vitales</taxon>
        <taxon>Vitaceae</taxon>
        <taxon>Viteae</taxon>
        <taxon>Vitis</taxon>
    </lineage>
</organism>
<dbReference type="CDD" id="cd01647">
    <property type="entry name" value="RT_LTR"/>
    <property type="match status" value="1"/>
</dbReference>
<feature type="region of interest" description="Disordered" evidence="1">
    <location>
        <begin position="1"/>
        <end position="23"/>
    </location>
</feature>
<dbReference type="SUPFAM" id="SSF56672">
    <property type="entry name" value="DNA/RNA polymerases"/>
    <property type="match status" value="1"/>
</dbReference>
<feature type="compositionally biased region" description="Basic residues" evidence="1">
    <location>
        <begin position="12"/>
        <end position="21"/>
    </location>
</feature>
<accession>A0A438FKV8</accession>
<dbReference type="InterPro" id="IPR043502">
    <property type="entry name" value="DNA/RNA_pol_sf"/>
</dbReference>
<dbReference type="Proteomes" id="UP000288805">
    <property type="component" value="Unassembled WGS sequence"/>
</dbReference>
<feature type="region of interest" description="Disordered" evidence="1">
    <location>
        <begin position="171"/>
        <end position="199"/>
    </location>
</feature>
<feature type="domain" description="Reverse transcriptase" evidence="2">
    <location>
        <begin position="477"/>
        <end position="542"/>
    </location>
</feature>
<sequence>MTSDIRVQLRSGHSKGSRGRKDKSCDVIANMEARLAKVELAMADMREGMDLSEQGMEKGLVDLGEQIQDLREGVLGSQVQLVSHNEFMSFQDKVMSMFASIESRVEALAARMEAPRVEVPKPHMFGGKRDAKELDNFLWHMERYFEVEQELRRCGVQDLAMTMTIGKSLVEYKKGDSSKPKPQSKGNHDKGGEDKGSRGKALNAMIEEKDKEKEGDAHMGSLQLLNALKAKPVHKMPQSKRSMYVKALVNGKATKTLVDTSATHNFVSKNEAKRLELQASKEGERKNRLHSGTHGRLQDGTGDRLPIEGQGRATTLPMLNGYPRGEEVTYLATLKEERNDGSGEPMPKEIEGVLDKFKDVMPPKLPKRLPSRREEDHKIGLEKGAKPPTMGPYRMARPELEELRRQLKELLTQGSSNHPRLPMALWSCFRRTMMGPYGCVLTTRHSTRARYFIKLDLRSGYYQVRIAEGNEPKTSCDQIFHPYLDKFMMVYLDDIVIYSNTLKEHVEHLSKVFKILKQNELYVKKEKCSFAKEEVSFLGHRIKDGKLMMDDSKVRAIQEWDPPNKVPQLKSFIGLVDYYSGSSRAAPLIDLLRRIRHGNGMNSANKPLNI</sequence>
<dbReference type="Pfam" id="PF00078">
    <property type="entry name" value="RVT_1"/>
    <property type="match status" value="1"/>
</dbReference>
<gene>
    <name evidence="3" type="primary">pol_360</name>
    <name evidence="3" type="ORF">CK203_048852</name>
</gene>
<feature type="region of interest" description="Disordered" evidence="1">
    <location>
        <begin position="281"/>
        <end position="308"/>
    </location>
</feature>
<dbReference type="InterPro" id="IPR021109">
    <property type="entry name" value="Peptidase_aspartic_dom_sf"/>
</dbReference>
<evidence type="ECO:0000313" key="3">
    <source>
        <dbReference type="EMBL" id="RVW60632.1"/>
    </source>
</evidence>
<feature type="compositionally biased region" description="Basic and acidic residues" evidence="1">
    <location>
        <begin position="186"/>
        <end position="197"/>
    </location>
</feature>
<protein>
    <submittedName>
        <fullName evidence="3">Retrovirus-related Pol polyprotein from transposon gypsy</fullName>
    </submittedName>
</protein>
<proteinExistence type="predicted"/>
<dbReference type="InterPro" id="IPR043128">
    <property type="entry name" value="Rev_trsase/Diguanyl_cyclase"/>
</dbReference>
<comment type="caution">
    <text evidence="3">The sequence shown here is derived from an EMBL/GenBank/DDBJ whole genome shotgun (WGS) entry which is preliminary data.</text>
</comment>
<reference evidence="3 4" key="1">
    <citation type="journal article" date="2018" name="PLoS Genet.">
        <title>Population sequencing reveals clonal diversity and ancestral inbreeding in the grapevine cultivar Chardonnay.</title>
        <authorList>
            <person name="Roach M.J."/>
            <person name="Johnson D.L."/>
            <person name="Bohlmann J."/>
            <person name="van Vuuren H.J."/>
            <person name="Jones S.J."/>
            <person name="Pretorius I.S."/>
            <person name="Schmidt S.A."/>
            <person name="Borneman A.R."/>
        </authorList>
    </citation>
    <scope>NUCLEOTIDE SEQUENCE [LARGE SCALE GENOMIC DNA]</scope>
    <source>
        <strain evidence="4">cv. Chardonnay</strain>
        <tissue evidence="3">Leaf</tissue>
    </source>
</reference>
<evidence type="ECO:0000259" key="2">
    <source>
        <dbReference type="Pfam" id="PF00078"/>
    </source>
</evidence>
<dbReference type="Gene3D" id="3.30.70.270">
    <property type="match status" value="2"/>
</dbReference>
<dbReference type="EMBL" id="QGNW01000848">
    <property type="protein sequence ID" value="RVW60632.1"/>
    <property type="molecule type" value="Genomic_DNA"/>
</dbReference>
<dbReference type="InterPro" id="IPR053134">
    <property type="entry name" value="RNA-dir_DNA_polymerase"/>
</dbReference>
<evidence type="ECO:0000313" key="4">
    <source>
        <dbReference type="Proteomes" id="UP000288805"/>
    </source>
</evidence>
<dbReference type="InterPro" id="IPR000477">
    <property type="entry name" value="RT_dom"/>
</dbReference>
<dbReference type="Gene3D" id="2.40.70.10">
    <property type="entry name" value="Acid Proteases"/>
    <property type="match status" value="1"/>
</dbReference>
<dbReference type="PANTHER" id="PTHR24559">
    <property type="entry name" value="TRANSPOSON TY3-I GAG-POL POLYPROTEIN"/>
    <property type="match status" value="1"/>
</dbReference>
<dbReference type="PANTHER" id="PTHR24559:SF436">
    <property type="entry name" value="RNA-DIRECTED DNA POLYMERASE HOMOLOG"/>
    <property type="match status" value="1"/>
</dbReference>